<proteinExistence type="predicted"/>
<feature type="signal peptide" evidence="1">
    <location>
        <begin position="1"/>
        <end position="21"/>
    </location>
</feature>
<comment type="caution">
    <text evidence="2">The sequence shown here is derived from an EMBL/GenBank/DDBJ whole genome shotgun (WGS) entry which is preliminary data.</text>
</comment>
<keyword evidence="1" id="KW-0732">Signal</keyword>
<evidence type="ECO:0000313" key="3">
    <source>
        <dbReference type="Proteomes" id="UP001153365"/>
    </source>
</evidence>
<dbReference type="AlphaFoldDB" id="A0AAV0BRH6"/>
<organism evidence="2 3">
    <name type="scientific">Phakopsora pachyrhizi</name>
    <name type="common">Asian soybean rust disease fungus</name>
    <dbReference type="NCBI Taxonomy" id="170000"/>
    <lineage>
        <taxon>Eukaryota</taxon>
        <taxon>Fungi</taxon>
        <taxon>Dikarya</taxon>
        <taxon>Basidiomycota</taxon>
        <taxon>Pucciniomycotina</taxon>
        <taxon>Pucciniomycetes</taxon>
        <taxon>Pucciniales</taxon>
        <taxon>Phakopsoraceae</taxon>
        <taxon>Phakopsora</taxon>
    </lineage>
</organism>
<feature type="chain" id="PRO_5043516187" description="Cyclin-like f-box protein" evidence="1">
    <location>
        <begin position="22"/>
        <end position="363"/>
    </location>
</feature>
<evidence type="ECO:0000313" key="2">
    <source>
        <dbReference type="EMBL" id="CAH7688171.1"/>
    </source>
</evidence>
<protein>
    <recommendedName>
        <fullName evidence="4">Cyclin-like f-box protein</fullName>
    </recommendedName>
</protein>
<name>A0AAV0BRH6_PHAPC</name>
<gene>
    <name evidence="2" type="ORF">PPACK8108_LOCUS23093</name>
</gene>
<dbReference type="Proteomes" id="UP001153365">
    <property type="component" value="Unassembled WGS sequence"/>
</dbReference>
<keyword evidence="3" id="KW-1185">Reference proteome</keyword>
<evidence type="ECO:0008006" key="4">
    <source>
        <dbReference type="Google" id="ProtNLM"/>
    </source>
</evidence>
<reference evidence="2" key="1">
    <citation type="submission" date="2022-06" db="EMBL/GenBank/DDBJ databases">
        <authorList>
            <consortium name="SYNGENTA / RWTH Aachen University"/>
        </authorList>
    </citation>
    <scope>NUCLEOTIDE SEQUENCE</scope>
</reference>
<evidence type="ECO:0000256" key="1">
    <source>
        <dbReference type="SAM" id="SignalP"/>
    </source>
</evidence>
<sequence length="363" mass="37698">MIASLNLLTISLILFAISIESRYLLKPRQAKVRGGASETFKTGSQAAIRQAKVAQTRGALGKATDGSQIVAMTADIDTFALQFKISAPQDSLLPAAKNGAVIQPSTTAPTSNGVNGANVLLHGDGGQTFFDFSNQAVQNNLMGVVVLAPNDKMFWGGGAGSLRTDGALHSTLVNKLITQVLPQVMNMDPKKVFFTGVSGGSLTLSGFFMPMFAENYNTGAIMSCGGLSPQVKPSENFGKTLGTMKIHFQTTTQELTSLQSTIPGAITTYADAAKAAGVDDKTLGTKLTADSTPTGSHCAFDGRGFVSGVQRMSDTYGSIIFGDGNAKGIGKAVSVLENKQTFASGIPVCKAVAGTLKGKATRP</sequence>
<dbReference type="EMBL" id="CALTRL010005959">
    <property type="protein sequence ID" value="CAH7688171.1"/>
    <property type="molecule type" value="Genomic_DNA"/>
</dbReference>
<accession>A0AAV0BRH6</accession>